<feature type="transmembrane region" description="Helical" evidence="1">
    <location>
        <begin position="298"/>
        <end position="319"/>
    </location>
</feature>
<name>A0A6G8IMB3_9BURK</name>
<dbReference type="EMBL" id="CP049989">
    <property type="protein sequence ID" value="QIM54175.1"/>
    <property type="molecule type" value="Genomic_DNA"/>
</dbReference>
<reference evidence="2 3" key="1">
    <citation type="submission" date="2020-03" db="EMBL/GenBank/DDBJ databases">
        <title>Hydrogenophaga sp. nov. isolated from cyanobacterial mat.</title>
        <authorList>
            <person name="Thorat V."/>
            <person name="Kirdat K."/>
            <person name="Tiwarekar B."/>
            <person name="Costa E.D."/>
            <person name="Yadav A."/>
        </authorList>
    </citation>
    <scope>NUCLEOTIDE SEQUENCE [LARGE SCALE GENOMIC DNA]</scope>
    <source>
        <strain evidence="2 3">BA0156</strain>
    </source>
</reference>
<gene>
    <name evidence="2" type="ORF">G9Q37_19470</name>
</gene>
<evidence type="ECO:0000313" key="2">
    <source>
        <dbReference type="EMBL" id="QIM54175.1"/>
    </source>
</evidence>
<feature type="transmembrane region" description="Helical" evidence="1">
    <location>
        <begin position="117"/>
        <end position="138"/>
    </location>
</feature>
<evidence type="ECO:0000256" key="1">
    <source>
        <dbReference type="SAM" id="Phobius"/>
    </source>
</evidence>
<organism evidence="2 3">
    <name type="scientific">Hydrogenophaga crocea</name>
    <dbReference type="NCBI Taxonomy" id="2716225"/>
    <lineage>
        <taxon>Bacteria</taxon>
        <taxon>Pseudomonadati</taxon>
        <taxon>Pseudomonadota</taxon>
        <taxon>Betaproteobacteria</taxon>
        <taxon>Burkholderiales</taxon>
        <taxon>Comamonadaceae</taxon>
        <taxon>Hydrogenophaga</taxon>
    </lineage>
</organism>
<keyword evidence="1" id="KW-1133">Transmembrane helix</keyword>
<dbReference type="AlphaFoldDB" id="A0A6G8IMB3"/>
<protein>
    <submittedName>
        <fullName evidence="2">DUF4153 domain-containing protein</fullName>
    </submittedName>
</protein>
<accession>A0A6G8IMB3</accession>
<feature type="transmembrane region" description="Helical" evidence="1">
    <location>
        <begin position="331"/>
        <end position="350"/>
    </location>
</feature>
<dbReference type="Pfam" id="PF13687">
    <property type="entry name" value="DUF4153"/>
    <property type="match status" value="1"/>
</dbReference>
<dbReference type="InterPro" id="IPR025291">
    <property type="entry name" value="DUF4153"/>
</dbReference>
<sequence length="598" mass="63543">MDTPATTPATARDAEARAHLLVGALQALLAGALYASATAPTPVWPATQPAAFVPLLLFMALAPLAFYLSSAAPLRRRAGIALGAGALALAVGLYHGLTVSGLGLLDGERLPFTPDDTLPPLLLLALALLVAVPALAVAQGARVRYEAWFDGLLHNTLLLLQGGLVTGLFWLVLFSAASLFRLVKLPFLHQLIEHAAFWIPATALVFGYGVSLAVKHRGVARFLFERLTQLCGWIYPLAGALGLAFVASWLVQGIGPLLQTRRAAFLLLWFSVLCVLLVNAASRGGLDAPRYPRWLRRALSTGLLVLLPMVAVAVYALGLRIAQHGWTVDRVWGVFVALVVAVFALGYALNALAEWAGRRERCLVPATNAAAAVFVVAGLLLLGGGALDPRRLSVSDQLQRLARGAPDEEGLVRYLAREGGVFGRRALEALAANDPALGGVPAPRQQLARHALLSARERKALEAEIVKTLPVLPAGTAVPPALYGALVRGEYLGHCTPETCLVWRLPAEVAGEGVFTLLSREPGVGGSLWAANPQGEWFSRGQLPALGVDERCQRREAGERLFDAVRAGQVGLRARPGRDIEAGGLRFPIERWDGSAGC</sequence>
<keyword evidence="1" id="KW-0812">Transmembrane</keyword>
<evidence type="ECO:0000313" key="3">
    <source>
        <dbReference type="Proteomes" id="UP000503162"/>
    </source>
</evidence>
<feature type="transmembrane region" description="Helical" evidence="1">
    <location>
        <begin position="263"/>
        <end position="286"/>
    </location>
</feature>
<feature type="transmembrane region" description="Helical" evidence="1">
    <location>
        <begin position="234"/>
        <end position="251"/>
    </location>
</feature>
<feature type="transmembrane region" description="Helical" evidence="1">
    <location>
        <begin position="158"/>
        <end position="183"/>
    </location>
</feature>
<keyword evidence="3" id="KW-1185">Reference proteome</keyword>
<dbReference type="Proteomes" id="UP000503162">
    <property type="component" value="Chromosome"/>
</dbReference>
<feature type="transmembrane region" description="Helical" evidence="1">
    <location>
        <begin position="195"/>
        <end position="214"/>
    </location>
</feature>
<feature type="transmembrane region" description="Helical" evidence="1">
    <location>
        <begin position="20"/>
        <end position="37"/>
    </location>
</feature>
<feature type="transmembrane region" description="Helical" evidence="1">
    <location>
        <begin position="49"/>
        <end position="68"/>
    </location>
</feature>
<dbReference type="KEGG" id="hcz:G9Q37_19470"/>
<proteinExistence type="predicted"/>
<keyword evidence="1" id="KW-0472">Membrane</keyword>
<dbReference type="RefSeq" id="WP_166229893.1">
    <property type="nucleotide sequence ID" value="NZ_CP049989.1"/>
</dbReference>
<feature type="transmembrane region" description="Helical" evidence="1">
    <location>
        <begin position="80"/>
        <end position="97"/>
    </location>
</feature>
<feature type="transmembrane region" description="Helical" evidence="1">
    <location>
        <begin position="362"/>
        <end position="387"/>
    </location>
</feature>